<keyword evidence="7 8" id="KW-0998">Cell outer membrane</keyword>
<dbReference type="InterPro" id="IPR000531">
    <property type="entry name" value="Beta-barrel_TonB"/>
</dbReference>
<dbReference type="EMBL" id="JAIRBC010000028">
    <property type="protein sequence ID" value="MCG2462280.1"/>
    <property type="molecule type" value="Genomic_DNA"/>
</dbReference>
<dbReference type="GO" id="GO:0009279">
    <property type="term" value="C:cell outer membrane"/>
    <property type="evidence" value="ECO:0007669"/>
    <property type="project" value="UniProtKB-SubCell"/>
</dbReference>
<organism evidence="13 14">
    <name type="scientific">Cerina litoralis</name>
    <dbReference type="NCBI Taxonomy" id="2874477"/>
    <lineage>
        <taxon>Bacteria</taxon>
        <taxon>Pseudomonadati</taxon>
        <taxon>Bacteroidota</taxon>
        <taxon>Flavobacteriia</taxon>
        <taxon>Flavobacteriales</taxon>
        <taxon>Flavobacteriaceae</taxon>
        <taxon>Cerina</taxon>
    </lineage>
</organism>
<dbReference type="InterPro" id="IPR023996">
    <property type="entry name" value="TonB-dep_OMP_SusC/RagA"/>
</dbReference>
<dbReference type="NCBIfam" id="TIGR04057">
    <property type="entry name" value="SusC_RagA_signa"/>
    <property type="match status" value="1"/>
</dbReference>
<comment type="caution">
    <text evidence="13">The sequence shown here is derived from an EMBL/GenBank/DDBJ whole genome shotgun (WGS) entry which is preliminary data.</text>
</comment>
<feature type="chain" id="PRO_5042084685" evidence="10">
    <location>
        <begin position="22"/>
        <end position="1016"/>
    </location>
</feature>
<reference evidence="13" key="1">
    <citation type="submission" date="2023-02" db="EMBL/GenBank/DDBJ databases">
        <title>Genome of Flavobacteriaceae gen. nov. sp. strain F89.</title>
        <authorList>
            <person name="Wang Y."/>
        </authorList>
    </citation>
    <scope>NUCLEOTIDE SEQUENCE</scope>
    <source>
        <strain evidence="13">F89</strain>
    </source>
</reference>
<evidence type="ECO:0000256" key="7">
    <source>
        <dbReference type="ARBA" id="ARBA00023237"/>
    </source>
</evidence>
<dbReference type="InterPro" id="IPR039426">
    <property type="entry name" value="TonB-dep_rcpt-like"/>
</dbReference>
<dbReference type="AlphaFoldDB" id="A0AAE3EXG4"/>
<dbReference type="Gene3D" id="2.60.40.1120">
    <property type="entry name" value="Carboxypeptidase-like, regulatory domain"/>
    <property type="match status" value="1"/>
</dbReference>
<evidence type="ECO:0000256" key="5">
    <source>
        <dbReference type="ARBA" id="ARBA00023077"/>
    </source>
</evidence>
<dbReference type="Pfam" id="PF00593">
    <property type="entry name" value="TonB_dep_Rec_b-barrel"/>
    <property type="match status" value="1"/>
</dbReference>
<comment type="similarity">
    <text evidence="8 9">Belongs to the TonB-dependent receptor family.</text>
</comment>
<evidence type="ECO:0000259" key="11">
    <source>
        <dbReference type="Pfam" id="PF00593"/>
    </source>
</evidence>
<dbReference type="FunFam" id="2.60.40.1120:FF:000003">
    <property type="entry name" value="Outer membrane protein Omp121"/>
    <property type="match status" value="1"/>
</dbReference>
<evidence type="ECO:0000256" key="2">
    <source>
        <dbReference type="ARBA" id="ARBA00022448"/>
    </source>
</evidence>
<keyword evidence="3 8" id="KW-1134">Transmembrane beta strand</keyword>
<dbReference type="NCBIfam" id="TIGR04056">
    <property type="entry name" value="OMP_RagA_SusC"/>
    <property type="match status" value="1"/>
</dbReference>
<feature type="domain" description="TonB-dependent receptor-like beta-barrel" evidence="11">
    <location>
        <begin position="372"/>
        <end position="958"/>
    </location>
</feature>
<gene>
    <name evidence="13" type="ORF">K8352_16080</name>
</gene>
<name>A0AAE3EXG4_9FLAO</name>
<feature type="domain" description="TonB-dependent receptor plug" evidence="12">
    <location>
        <begin position="114"/>
        <end position="221"/>
    </location>
</feature>
<keyword evidence="5 9" id="KW-0798">TonB box</keyword>
<accession>A0AAE3EXG4</accession>
<evidence type="ECO:0000256" key="1">
    <source>
        <dbReference type="ARBA" id="ARBA00004571"/>
    </source>
</evidence>
<keyword evidence="4 8" id="KW-0812">Transmembrane</keyword>
<evidence type="ECO:0000313" key="14">
    <source>
        <dbReference type="Proteomes" id="UP001200642"/>
    </source>
</evidence>
<dbReference type="InterPro" id="IPR008969">
    <property type="entry name" value="CarboxyPept-like_regulatory"/>
</dbReference>
<dbReference type="InterPro" id="IPR012910">
    <property type="entry name" value="Plug_dom"/>
</dbReference>
<evidence type="ECO:0000256" key="4">
    <source>
        <dbReference type="ARBA" id="ARBA00022692"/>
    </source>
</evidence>
<proteinExistence type="inferred from homology"/>
<evidence type="ECO:0000313" key="13">
    <source>
        <dbReference type="EMBL" id="MCG2462280.1"/>
    </source>
</evidence>
<dbReference type="Pfam" id="PF13715">
    <property type="entry name" value="CarbopepD_reg_2"/>
    <property type="match status" value="1"/>
</dbReference>
<dbReference type="SUPFAM" id="SSF49464">
    <property type="entry name" value="Carboxypeptidase regulatory domain-like"/>
    <property type="match status" value="1"/>
</dbReference>
<keyword evidence="13" id="KW-0675">Receptor</keyword>
<protein>
    <submittedName>
        <fullName evidence="13">TonB-dependent receptor</fullName>
    </submittedName>
</protein>
<dbReference type="Gene3D" id="2.40.170.20">
    <property type="entry name" value="TonB-dependent receptor, beta-barrel domain"/>
    <property type="match status" value="1"/>
</dbReference>
<dbReference type="Pfam" id="PF07715">
    <property type="entry name" value="Plug"/>
    <property type="match status" value="1"/>
</dbReference>
<dbReference type="RefSeq" id="WP_317903420.1">
    <property type="nucleotide sequence ID" value="NZ_JAIRBC010000028.1"/>
</dbReference>
<dbReference type="FunFam" id="2.170.130.10:FF:000008">
    <property type="entry name" value="SusC/RagA family TonB-linked outer membrane protein"/>
    <property type="match status" value="1"/>
</dbReference>
<dbReference type="InterPro" id="IPR023997">
    <property type="entry name" value="TonB-dep_OMP_SusC/RagA_CS"/>
</dbReference>
<dbReference type="SUPFAM" id="SSF56935">
    <property type="entry name" value="Porins"/>
    <property type="match status" value="1"/>
</dbReference>
<evidence type="ECO:0000256" key="10">
    <source>
        <dbReference type="SAM" id="SignalP"/>
    </source>
</evidence>
<dbReference type="InterPro" id="IPR036942">
    <property type="entry name" value="Beta-barrel_TonB_sf"/>
</dbReference>
<comment type="subcellular location">
    <subcellularLocation>
        <location evidence="1 8">Cell outer membrane</location>
        <topology evidence="1 8">Multi-pass membrane protein</topology>
    </subcellularLocation>
</comment>
<dbReference type="InterPro" id="IPR037066">
    <property type="entry name" value="Plug_dom_sf"/>
</dbReference>
<keyword evidence="2 8" id="KW-0813">Transport</keyword>
<evidence type="ECO:0000256" key="3">
    <source>
        <dbReference type="ARBA" id="ARBA00022452"/>
    </source>
</evidence>
<keyword evidence="10" id="KW-0732">Signal</keyword>
<dbReference type="PROSITE" id="PS52016">
    <property type="entry name" value="TONB_DEPENDENT_REC_3"/>
    <property type="match status" value="1"/>
</dbReference>
<dbReference type="Proteomes" id="UP001200642">
    <property type="component" value="Unassembled WGS sequence"/>
</dbReference>
<keyword evidence="6 8" id="KW-0472">Membrane</keyword>
<sequence length="1016" mass="111467">MKKRIIYLLISILGVSQLAQAQDLSVHGTVFDENGGPLPGASIVVKGTTIGAQSDFDGNYSIEAPSNATLIFSYIGYQTIELPVNGQTSINVDLQISASELDEVVLIGYGSQKKSDLTGAITSLASDELNKGGAISNVGQAIQGKAAGVVVTQNSKAPGGSTSIRIRGSNSISSTNEPLYVVDGFPTESGIDMNPDDIASMEILKDASATAIYGSRGANGVVLITTKRAKAGQSDVSFNTYLATQKVVNPFNMLDGQDYMQLANALYKEIPGQENQENGVYTQSQLNSTVNTDWIDATTRNGLIQSYNFQFRGGSEKTKVLSSLGYFDQAGILKNTNFSRVSGRVNVDQEISDRVKTGVSVMAQRESSNYQIYDGNILNSNVLYSILTYDPTVPIYNADGSFGRPPGGRGDNPLANLIARENEVQKDKFNGSMYLELTIMEGLKARFNAGTEIRHDQLGAYLSKDSYQGSIDGGVANVSDHSLTHNLVEAFVTYDKTWNVKHVFQLMGGYSYEKYINESKGVNVYGFSTDLYGFNNLGAASTISGVSSSKSENLLASFFGRVNYTFDNKYLFTVTVRADGSSRFGEDNKWGVFPSGSFAWKLINEPFMENQNAFSDLKLRAGYGKTGNERIGNYASYGLISNTQYTYDGNTNTSGTILNSSSPENSKLKWETTSQYNVGIDAGILDNRVTFNIDGYYKKTNDLLIRINLPMYSGYTQGLNNIGAIENTGLEFGIESKNFVGDFTWNTRLNLAMNRNEVLNLGDQTEILLTSSKPIGNVSEENYATIRVGEPLGSLYGYKYIGVLQAGETYSPQPNSVPGDPKFEDLNGDGIITSDDRDIIGSAYPKLNFGFTNNFTYKNFDLSVFFYGNVGNDLLNMTRMNMEWNRTVASLNRWTPQNTDTDLPRNGFFYSQYGGYINSHFIEDASFLRLQNLTLGYTLPLKTDIFNSFRVYLMAENLFTITNYSGWDPEVNTKAYENDQLVKYGGNSQTANAGAGMDFNSYPTMRAFTFGLNVTF</sequence>
<evidence type="ECO:0000256" key="8">
    <source>
        <dbReference type="PROSITE-ProRule" id="PRU01360"/>
    </source>
</evidence>
<keyword evidence="14" id="KW-1185">Reference proteome</keyword>
<feature type="signal peptide" evidence="10">
    <location>
        <begin position="1"/>
        <end position="21"/>
    </location>
</feature>
<dbReference type="Gene3D" id="2.170.130.10">
    <property type="entry name" value="TonB-dependent receptor, plug domain"/>
    <property type="match status" value="1"/>
</dbReference>
<evidence type="ECO:0000259" key="12">
    <source>
        <dbReference type="Pfam" id="PF07715"/>
    </source>
</evidence>
<evidence type="ECO:0000256" key="9">
    <source>
        <dbReference type="RuleBase" id="RU003357"/>
    </source>
</evidence>
<evidence type="ECO:0000256" key="6">
    <source>
        <dbReference type="ARBA" id="ARBA00023136"/>
    </source>
</evidence>